<keyword evidence="1" id="KW-0812">Transmembrane</keyword>
<comment type="caution">
    <text evidence="2">The sequence shown here is derived from an EMBL/GenBank/DDBJ whole genome shotgun (WGS) entry which is preliminary data.</text>
</comment>
<gene>
    <name evidence="2" type="ORF">E0Y62_21465</name>
</gene>
<evidence type="ECO:0000256" key="1">
    <source>
        <dbReference type="SAM" id="Phobius"/>
    </source>
</evidence>
<protein>
    <recommendedName>
        <fullName evidence="4">Permease</fullName>
    </recommendedName>
</protein>
<keyword evidence="3" id="KW-1185">Reference proteome</keyword>
<dbReference type="EMBL" id="SJTH01000044">
    <property type="protein sequence ID" value="TCJ01976.1"/>
    <property type="molecule type" value="Genomic_DNA"/>
</dbReference>
<dbReference type="AlphaFoldDB" id="A0A4R1AVW9"/>
<accession>A0A4R1AVW9</accession>
<feature type="transmembrane region" description="Helical" evidence="1">
    <location>
        <begin position="30"/>
        <end position="50"/>
    </location>
</feature>
<evidence type="ECO:0000313" key="3">
    <source>
        <dbReference type="Proteomes" id="UP000293846"/>
    </source>
</evidence>
<sequence>MLNWGFGIVMAIQFIFLVVLWTNRKFDVRSFVYLLIYLVLFAFAGYHLLISMNTFEYPTGMGSEKASFNIAIAGILWTLSILFLLLSIFRLVRTRN</sequence>
<keyword evidence="1" id="KW-0472">Membrane</keyword>
<name>A0A4R1AVW9_9BACI</name>
<feature type="transmembrane region" description="Helical" evidence="1">
    <location>
        <begin position="6"/>
        <end position="23"/>
    </location>
</feature>
<proteinExistence type="predicted"/>
<dbReference type="OrthoDB" id="2969924at2"/>
<dbReference type="RefSeq" id="WP_131238100.1">
    <property type="nucleotide sequence ID" value="NZ_LMBX01000034.1"/>
</dbReference>
<dbReference type="Proteomes" id="UP000293846">
    <property type="component" value="Unassembled WGS sequence"/>
</dbReference>
<evidence type="ECO:0008006" key="4">
    <source>
        <dbReference type="Google" id="ProtNLM"/>
    </source>
</evidence>
<evidence type="ECO:0000313" key="2">
    <source>
        <dbReference type="EMBL" id="TCJ01976.1"/>
    </source>
</evidence>
<feature type="transmembrane region" description="Helical" evidence="1">
    <location>
        <begin position="70"/>
        <end position="92"/>
    </location>
</feature>
<organism evidence="2 3">
    <name type="scientific">Cytobacillus praedii</name>
    <dbReference type="NCBI Taxonomy" id="1742358"/>
    <lineage>
        <taxon>Bacteria</taxon>
        <taxon>Bacillati</taxon>
        <taxon>Bacillota</taxon>
        <taxon>Bacilli</taxon>
        <taxon>Bacillales</taxon>
        <taxon>Bacillaceae</taxon>
        <taxon>Cytobacillus</taxon>
    </lineage>
</organism>
<keyword evidence="1" id="KW-1133">Transmembrane helix</keyword>
<reference evidence="2 3" key="1">
    <citation type="submission" date="2019-03" db="EMBL/GenBank/DDBJ databases">
        <authorList>
            <person name="Jensen L."/>
            <person name="Storgaard J."/>
            <person name="Sulaj E."/>
            <person name="Schramm A."/>
            <person name="Marshall I.P.G."/>
        </authorList>
    </citation>
    <scope>NUCLEOTIDE SEQUENCE [LARGE SCALE GENOMIC DNA]</scope>
    <source>
        <strain evidence="2 3">2017H2G3</strain>
    </source>
</reference>